<reference evidence="7" key="1">
    <citation type="submission" date="2021-01" db="EMBL/GenBank/DDBJ databases">
        <title>Modified the classification status of verrucomicrobia.</title>
        <authorList>
            <person name="Feng X."/>
        </authorList>
    </citation>
    <scope>NUCLEOTIDE SEQUENCE</scope>
    <source>
        <strain evidence="7">KCTC 22201</strain>
    </source>
</reference>
<dbReference type="Pfam" id="PF01103">
    <property type="entry name" value="Omp85"/>
    <property type="match status" value="1"/>
</dbReference>
<evidence type="ECO:0000256" key="4">
    <source>
        <dbReference type="ARBA" id="ARBA00023136"/>
    </source>
</evidence>
<comment type="subcellular location">
    <subcellularLocation>
        <location evidence="1">Membrane</location>
    </subcellularLocation>
</comment>
<feature type="domain" description="Bacterial surface antigen (D15)" evidence="6">
    <location>
        <begin position="373"/>
        <end position="670"/>
    </location>
</feature>
<sequence>MSRNPLIALFLWSTMLVTAVSAADKQKTEIRIIGSSTLSEAEILSKLGGRLDHILLHEATRWRAADAAFLVEQDLQLAGFNDALVKWKLVNNRTIRLRVIEGPRDVLGSITVEDVPNPKLNEALVGLFKLTPQKRATGLSLDNYPLRDEDVDAGIALMEQQMQSIGFYDADITLKSRTDNPETGKVDFVFNVDAGGISMIGAPIFEGQTTPGLKDAVADLVGLPATGPNLNSIRARVVEQFSKAGFLNAKIRMKLEFETLKVRPRFIITEGRRFELGSITLKGLEKTDPSRIAARLEPLKGGILDGPLAQKRIGEIVSTGAFESVRTEFDKSSGNVVDVTLHFKEGKARGISTTVGYDTFEGMILGASYYDRNFRGKLWNFSAGFEITQRSLLGDISLTDPWLWGTDLQGTVRLFALSKDYEGFKSLRSGLGARINHKVTEHYSTEYGGALAYIVNTADGLPLPDLGDDDYIYAALRFNQMLDYRDNAALPTSGWHVAAPVEIGAVLTDNSSLFARLQLEGSWHYKLSESSQFSVGARGGLLISDGGTNNLPIDQRFFLGGANSVRSFRERELGPWSITGYPTGGEAYWVTNFEYIRAVAGPLRAVAFVDAGGLTTNWEDFGMSDPEIAVGLGLRINLPIGPARLEYGHNLTRDGRDPSGTWHFAIGATF</sequence>
<evidence type="ECO:0000313" key="7">
    <source>
        <dbReference type="EMBL" id="MBK1826189.1"/>
    </source>
</evidence>
<dbReference type="Gene3D" id="3.10.20.310">
    <property type="entry name" value="membrane protein fhac"/>
    <property type="match status" value="1"/>
</dbReference>
<evidence type="ECO:0000256" key="2">
    <source>
        <dbReference type="ARBA" id="ARBA00022452"/>
    </source>
</evidence>
<evidence type="ECO:0000259" key="6">
    <source>
        <dbReference type="Pfam" id="PF01103"/>
    </source>
</evidence>
<keyword evidence="5" id="KW-0732">Signal</keyword>
<evidence type="ECO:0000256" key="3">
    <source>
        <dbReference type="ARBA" id="ARBA00022692"/>
    </source>
</evidence>
<feature type="signal peptide" evidence="5">
    <location>
        <begin position="1"/>
        <end position="22"/>
    </location>
</feature>
<dbReference type="AlphaFoldDB" id="A0A934VDE5"/>
<dbReference type="PANTHER" id="PTHR12815">
    <property type="entry name" value="SORTING AND ASSEMBLY MACHINERY SAMM50 PROTEIN FAMILY MEMBER"/>
    <property type="match status" value="1"/>
</dbReference>
<evidence type="ECO:0000256" key="5">
    <source>
        <dbReference type="SAM" id="SignalP"/>
    </source>
</evidence>
<dbReference type="EMBL" id="JAENII010000002">
    <property type="protein sequence ID" value="MBK1826189.1"/>
    <property type="molecule type" value="Genomic_DNA"/>
</dbReference>
<dbReference type="InterPro" id="IPR039910">
    <property type="entry name" value="D15-like"/>
</dbReference>
<feature type="chain" id="PRO_5037189530" evidence="5">
    <location>
        <begin position="23"/>
        <end position="670"/>
    </location>
</feature>
<protein>
    <submittedName>
        <fullName evidence="7">BamA/TamA family outer membrane protein</fullName>
    </submittedName>
</protein>
<keyword evidence="8" id="KW-1185">Reference proteome</keyword>
<name>A0A934VDE5_9BACT</name>
<dbReference type="Proteomes" id="UP000658278">
    <property type="component" value="Unassembled WGS sequence"/>
</dbReference>
<keyword evidence="4" id="KW-0472">Membrane</keyword>
<gene>
    <name evidence="7" type="ORF">JIN81_04105</name>
</gene>
<proteinExistence type="predicted"/>
<dbReference type="PANTHER" id="PTHR12815:SF18">
    <property type="entry name" value="SORTING AND ASSEMBLY MACHINERY COMPONENT 50 HOMOLOG"/>
    <property type="match status" value="1"/>
</dbReference>
<dbReference type="RefSeq" id="WP_200276677.1">
    <property type="nucleotide sequence ID" value="NZ_JAENII010000002.1"/>
</dbReference>
<dbReference type="InterPro" id="IPR000184">
    <property type="entry name" value="Bac_surfAg_D15"/>
</dbReference>
<keyword evidence="3" id="KW-0812">Transmembrane</keyword>
<accession>A0A934VDE5</accession>
<evidence type="ECO:0000313" key="8">
    <source>
        <dbReference type="Proteomes" id="UP000658278"/>
    </source>
</evidence>
<evidence type="ECO:0000256" key="1">
    <source>
        <dbReference type="ARBA" id="ARBA00004370"/>
    </source>
</evidence>
<keyword evidence="2" id="KW-1134">Transmembrane beta strand</keyword>
<comment type="caution">
    <text evidence="7">The sequence shown here is derived from an EMBL/GenBank/DDBJ whole genome shotgun (WGS) entry which is preliminary data.</text>
</comment>
<dbReference type="GO" id="GO:0019867">
    <property type="term" value="C:outer membrane"/>
    <property type="evidence" value="ECO:0007669"/>
    <property type="project" value="InterPro"/>
</dbReference>
<dbReference type="Gene3D" id="2.40.160.50">
    <property type="entry name" value="membrane protein fhac: a member of the omp85/tpsb transporter family"/>
    <property type="match status" value="1"/>
</dbReference>
<organism evidence="7 8">
    <name type="scientific">Haloferula rosea</name>
    <dbReference type="NCBI Taxonomy" id="490093"/>
    <lineage>
        <taxon>Bacteria</taxon>
        <taxon>Pseudomonadati</taxon>
        <taxon>Verrucomicrobiota</taxon>
        <taxon>Verrucomicrobiia</taxon>
        <taxon>Verrucomicrobiales</taxon>
        <taxon>Verrucomicrobiaceae</taxon>
        <taxon>Haloferula</taxon>
    </lineage>
</organism>